<dbReference type="EC" id="2.7.1.191" evidence="15"/>
<dbReference type="GO" id="GO:0005886">
    <property type="term" value="C:plasma membrane"/>
    <property type="evidence" value="ECO:0007669"/>
    <property type="project" value="UniProtKB-SubCell"/>
</dbReference>
<comment type="subcellular location">
    <subcellularLocation>
        <location evidence="1">Cell membrane</location>
        <topology evidence="1">Multi-pass membrane protein</topology>
    </subcellularLocation>
</comment>
<dbReference type="InterPro" id="IPR003352">
    <property type="entry name" value="PTS_EIIC"/>
</dbReference>
<evidence type="ECO:0000256" key="12">
    <source>
        <dbReference type="SAM" id="Phobius"/>
    </source>
</evidence>
<dbReference type="NCBIfam" id="TIGR00826">
    <property type="entry name" value="EIIB_glc"/>
    <property type="match status" value="1"/>
</dbReference>
<dbReference type="EMBL" id="AMQS01000015">
    <property type="protein sequence ID" value="EKF51326.1"/>
    <property type="molecule type" value="Genomic_DNA"/>
</dbReference>
<keyword evidence="8" id="KW-0418">Kinase</keyword>
<keyword evidence="9 12" id="KW-1133">Transmembrane helix</keyword>
<feature type="transmembrane region" description="Helical" evidence="12">
    <location>
        <begin position="84"/>
        <end position="103"/>
    </location>
</feature>
<gene>
    <name evidence="15" type="ORF">C426_1280</name>
</gene>
<evidence type="ECO:0000256" key="11">
    <source>
        <dbReference type="PROSITE-ProRule" id="PRU00421"/>
    </source>
</evidence>
<dbReference type="SUPFAM" id="SSF55604">
    <property type="entry name" value="Glucose permease domain IIB"/>
    <property type="match status" value="1"/>
</dbReference>
<feature type="domain" description="PTS EIIB type-1" evidence="13">
    <location>
        <begin position="443"/>
        <end position="524"/>
    </location>
</feature>
<organism evidence="15 16">
    <name type="scientific">Lactococcus garvieae DCC43</name>
    <dbReference type="NCBI Taxonomy" id="1231377"/>
    <lineage>
        <taxon>Bacteria</taxon>
        <taxon>Bacillati</taxon>
        <taxon>Bacillota</taxon>
        <taxon>Bacilli</taxon>
        <taxon>Lactobacillales</taxon>
        <taxon>Streptococcaceae</taxon>
        <taxon>Lactococcus</taxon>
    </lineage>
</organism>
<dbReference type="RefSeq" id="WP_004260146.1">
    <property type="nucleotide sequence ID" value="NZ_AMQS01000015.1"/>
</dbReference>
<dbReference type="InterPro" id="IPR018113">
    <property type="entry name" value="PTrfase_EIIB_Cys"/>
</dbReference>
<feature type="transmembrane region" description="Helical" evidence="12">
    <location>
        <begin position="378"/>
        <end position="398"/>
    </location>
</feature>
<dbReference type="GO" id="GO:0090563">
    <property type="term" value="F:protein-phosphocysteine-sugar phosphotransferase activity"/>
    <property type="evidence" value="ECO:0007669"/>
    <property type="project" value="TreeGrafter"/>
</dbReference>
<dbReference type="PANTHER" id="PTHR30009:SF24">
    <property type="entry name" value="PTS SYSTEM, IIBC COMPONENT"/>
    <property type="match status" value="1"/>
</dbReference>
<dbReference type="PROSITE" id="PS51098">
    <property type="entry name" value="PTS_EIIB_TYPE_1"/>
    <property type="match status" value="1"/>
</dbReference>
<feature type="transmembrane region" description="Helical" evidence="12">
    <location>
        <begin position="123"/>
        <end position="149"/>
    </location>
</feature>
<keyword evidence="3" id="KW-1003">Cell membrane</keyword>
<dbReference type="InterPro" id="IPR001996">
    <property type="entry name" value="PTS_IIB_1"/>
</dbReference>
<evidence type="ECO:0000259" key="14">
    <source>
        <dbReference type="PROSITE" id="PS51103"/>
    </source>
</evidence>
<keyword evidence="4" id="KW-0762">Sugar transport</keyword>
<evidence type="ECO:0000256" key="1">
    <source>
        <dbReference type="ARBA" id="ARBA00004651"/>
    </source>
</evidence>
<evidence type="ECO:0000256" key="3">
    <source>
        <dbReference type="ARBA" id="ARBA00022475"/>
    </source>
</evidence>
<accession>K2PV56</accession>
<evidence type="ECO:0000313" key="15">
    <source>
        <dbReference type="EMBL" id="EKF51326.1"/>
    </source>
</evidence>
<dbReference type="AlphaFoldDB" id="K2PV56"/>
<dbReference type="InterPro" id="IPR050429">
    <property type="entry name" value="PTS_Glucose_EIICBA"/>
</dbReference>
<feature type="transmembrane region" description="Helical" evidence="12">
    <location>
        <begin position="274"/>
        <end position="293"/>
    </location>
</feature>
<name>K2PV56_9LACT</name>
<dbReference type="GO" id="GO:0016301">
    <property type="term" value="F:kinase activity"/>
    <property type="evidence" value="ECO:0007669"/>
    <property type="project" value="UniProtKB-KW"/>
</dbReference>
<evidence type="ECO:0000256" key="6">
    <source>
        <dbReference type="ARBA" id="ARBA00022683"/>
    </source>
</evidence>
<keyword evidence="10 12" id="KW-0472">Membrane</keyword>
<feature type="transmembrane region" description="Helical" evidence="12">
    <location>
        <begin position="12"/>
        <end position="36"/>
    </location>
</feature>
<dbReference type="InterPro" id="IPR036878">
    <property type="entry name" value="Glu_permease_IIB"/>
</dbReference>
<evidence type="ECO:0000256" key="9">
    <source>
        <dbReference type="ARBA" id="ARBA00022989"/>
    </source>
</evidence>
<dbReference type="InterPro" id="IPR013013">
    <property type="entry name" value="PTS_EIIC_1"/>
</dbReference>
<evidence type="ECO:0000256" key="4">
    <source>
        <dbReference type="ARBA" id="ARBA00022597"/>
    </source>
</evidence>
<sequence>MKEKIQKGAQTFSRAIIQPVMFMAVSGLIISVAAVLKLDFMPGAIKEFGTGIFTVITNGAISQLSVIFCVGIAAAMAKKKKTDAAILGITTFMIFLFANNYWLDFTGRLAEPGEQGLFGTGQNLVLGIQVTDMGVFLGIALGIMVGYFVNRFGDVKFHKYLSPYEGTKFAYVLIIAVTILAAILVTYIWPPINGGVNAAVNAMSGMGSFGFFLYGFLNRMLLPFGMHHLLWMPLYYTPLGGTAEIAGQSYHGAMNIWLAQVGNINQISTIHESIGYLVNFGYIALPIGIALAFIKTSLPENKQKVKAIVIPAVFAAAFAGITEPLEFLFLFISPILWFAHAIVYGFGLFISNVLGLEMFVENIINTTMYALSVPMELANTWLLIPIGLGLAALEYFVFKTMIIKLNIPTIGRQKMEEVKEKINSFKTKKSTTSTNETAVVEKNENLDLIIAGLGGVDNIENIYNCFTRLRLDVYEESKVDINKLKEYPSSGVVDKQKHIQIVVGLGVESVKDSLQEYVEDLRSGKVANHDNVSSQQ</sequence>
<dbReference type="PROSITE" id="PS01035">
    <property type="entry name" value="PTS_EIIB_TYPE_1_CYS"/>
    <property type="match status" value="1"/>
</dbReference>
<keyword evidence="6" id="KW-0598">Phosphotransferase system</keyword>
<keyword evidence="5 15" id="KW-0808">Transferase</keyword>
<comment type="caution">
    <text evidence="15">The sequence shown here is derived from an EMBL/GenBank/DDBJ whole genome shotgun (WGS) entry which is preliminary data.</text>
</comment>
<dbReference type="GO" id="GO:0008982">
    <property type="term" value="F:protein-N(PI)-phosphohistidine-sugar phosphotransferase activity"/>
    <property type="evidence" value="ECO:0007669"/>
    <property type="project" value="InterPro"/>
</dbReference>
<feature type="domain" description="PTS EIIC type-1" evidence="14">
    <location>
        <begin position="3"/>
        <end position="414"/>
    </location>
</feature>
<dbReference type="GO" id="GO:0009401">
    <property type="term" value="P:phosphoenolpyruvate-dependent sugar phosphotransferase system"/>
    <property type="evidence" value="ECO:0007669"/>
    <property type="project" value="UniProtKB-KW"/>
</dbReference>
<evidence type="ECO:0000256" key="10">
    <source>
        <dbReference type="ARBA" id="ARBA00023136"/>
    </source>
</evidence>
<feature type="transmembrane region" description="Helical" evidence="12">
    <location>
        <begin position="48"/>
        <end position="77"/>
    </location>
</feature>
<keyword evidence="2" id="KW-0813">Transport</keyword>
<evidence type="ECO:0000256" key="5">
    <source>
        <dbReference type="ARBA" id="ARBA00022679"/>
    </source>
</evidence>
<evidence type="ECO:0000256" key="7">
    <source>
        <dbReference type="ARBA" id="ARBA00022692"/>
    </source>
</evidence>
<dbReference type="PANTHER" id="PTHR30009">
    <property type="entry name" value="CYTOCHROME C-TYPE SYNTHESIS PROTEIN AND PTS TRANSMEMBRANE COMPONENT"/>
    <property type="match status" value="1"/>
</dbReference>
<dbReference type="Proteomes" id="UP000006787">
    <property type="component" value="Unassembled WGS sequence"/>
</dbReference>
<feature type="transmembrane region" description="Helical" evidence="12">
    <location>
        <begin position="305"/>
        <end position="321"/>
    </location>
</feature>
<feature type="transmembrane region" description="Helical" evidence="12">
    <location>
        <begin position="169"/>
        <end position="189"/>
    </location>
</feature>
<evidence type="ECO:0000313" key="16">
    <source>
        <dbReference type="Proteomes" id="UP000006787"/>
    </source>
</evidence>
<dbReference type="eggNOG" id="COG1264">
    <property type="taxonomic scope" value="Bacteria"/>
</dbReference>
<evidence type="ECO:0000256" key="2">
    <source>
        <dbReference type="ARBA" id="ARBA00022448"/>
    </source>
</evidence>
<feature type="active site" description="Phosphocysteine intermediate; for EIIB activity" evidence="11">
    <location>
        <position position="465"/>
    </location>
</feature>
<dbReference type="Gene3D" id="3.30.1360.60">
    <property type="entry name" value="Glucose permease domain IIB"/>
    <property type="match status" value="1"/>
</dbReference>
<proteinExistence type="predicted"/>
<dbReference type="CDD" id="cd00212">
    <property type="entry name" value="PTS_IIB_glc"/>
    <property type="match status" value="1"/>
</dbReference>
<feature type="transmembrane region" description="Helical" evidence="12">
    <location>
        <begin position="328"/>
        <end position="350"/>
    </location>
</feature>
<evidence type="ECO:0000259" key="13">
    <source>
        <dbReference type="PROSITE" id="PS51098"/>
    </source>
</evidence>
<evidence type="ECO:0000256" key="8">
    <source>
        <dbReference type="ARBA" id="ARBA00022777"/>
    </source>
</evidence>
<dbReference type="PATRIC" id="fig|1231377.3.peg.1277"/>
<feature type="transmembrane region" description="Helical" evidence="12">
    <location>
        <begin position="195"/>
        <end position="217"/>
    </location>
</feature>
<dbReference type="Pfam" id="PF02378">
    <property type="entry name" value="PTS_EIIC"/>
    <property type="match status" value="1"/>
</dbReference>
<keyword evidence="7 12" id="KW-0812">Transmembrane</keyword>
<dbReference type="eggNOG" id="COG1263">
    <property type="taxonomic scope" value="Bacteria"/>
</dbReference>
<dbReference type="Pfam" id="PF00367">
    <property type="entry name" value="PTS_EIIB"/>
    <property type="match status" value="1"/>
</dbReference>
<protein>
    <submittedName>
        <fullName evidence="15">PTS system, maltose and glucose-specific IIB/IIC components</fullName>
        <ecNumber evidence="15">2.7.1.191</ecNumber>
    </submittedName>
</protein>
<reference evidence="15 16" key="1">
    <citation type="journal article" date="2012" name="J. Bacteriol.">
        <title>Genome Sequence of the Bacteriocin-Producing Strain Lactococcus garvieae DCC43.</title>
        <authorList>
            <person name="Gabrielsen C."/>
            <person name="Brede D.A."/>
            <person name="Hernandez P.E."/>
            <person name="Nes I.F."/>
            <person name="Diep D.B."/>
        </authorList>
    </citation>
    <scope>NUCLEOTIDE SEQUENCE [LARGE SCALE GENOMIC DNA]</scope>
    <source>
        <strain evidence="15 16">DCC43</strain>
    </source>
</reference>
<dbReference type="PROSITE" id="PS51103">
    <property type="entry name" value="PTS_EIIC_TYPE_1"/>
    <property type="match status" value="1"/>
</dbReference>